<dbReference type="InterPro" id="IPR025705">
    <property type="entry name" value="Beta_hexosaminidase_sua/sub"/>
</dbReference>
<evidence type="ECO:0000256" key="2">
    <source>
        <dbReference type="ARBA" id="ARBA00006285"/>
    </source>
</evidence>
<comment type="catalytic activity">
    <reaction evidence="10">
        <text>N-acetyl-beta-D-6-sulfogalactosaminyl-(1-&gt;4)-alpha-L-iduronyl-(1-&gt;3)-N-acetyl-D-6-sulfogalactosamine + H2O = alpha-L-iduronyl-(1-&gt;3)-N-acetyl-D-6-sulfogalactosamine + N-acetyl-D-6-sulfogalactosamine</text>
        <dbReference type="Rhea" id="RHEA:64384"/>
        <dbReference type="ChEBI" id="CHEBI:15377"/>
        <dbReference type="ChEBI" id="CHEBI:152567"/>
        <dbReference type="ChEBI" id="CHEBI:152568"/>
        <dbReference type="ChEBI" id="CHEBI:153064"/>
    </reaction>
    <physiologicalReaction direction="left-to-right" evidence="10">
        <dbReference type="Rhea" id="RHEA:64385"/>
    </physiologicalReaction>
</comment>
<proteinExistence type="inferred from homology"/>
<evidence type="ECO:0000256" key="1">
    <source>
        <dbReference type="ARBA" id="ARBA00001231"/>
    </source>
</evidence>
<dbReference type="Pfam" id="PF00728">
    <property type="entry name" value="Glyco_hydro_20"/>
    <property type="match status" value="1"/>
</dbReference>
<evidence type="ECO:0000313" key="15">
    <source>
        <dbReference type="Proteomes" id="UP001158576"/>
    </source>
</evidence>
<feature type="domain" description="Glycoside hydrolase family 20 catalytic" evidence="12">
    <location>
        <begin position="183"/>
        <end position="503"/>
    </location>
</feature>
<feature type="domain" description="Beta-hexosaminidase eukaryotic type N-terminal" evidence="13">
    <location>
        <begin position="26"/>
        <end position="155"/>
    </location>
</feature>
<dbReference type="Proteomes" id="UP001158576">
    <property type="component" value="Chromosome 1"/>
</dbReference>
<comment type="catalytic activity">
    <reaction evidence="9">
        <text>N-acetyl-beta-D-galactosaminyl-(1-&gt;4)-beta-D-3-sulfogalactosyl-(1-&gt;4)-beta-D-glucosyl-(1&lt;-&gt;1')-ceramide + H2O = a beta-D-3-sulfogalactosyl-(1-&gt;4)-beta-D-glucosyl-(1&lt;-&gt;1')-ceramide + N-acetyl-beta-D-galactosamine</text>
        <dbReference type="Rhea" id="RHEA:48276"/>
        <dbReference type="ChEBI" id="CHEBI:15377"/>
        <dbReference type="ChEBI" id="CHEBI:28497"/>
        <dbReference type="ChEBI" id="CHEBI:90163"/>
        <dbReference type="ChEBI" id="CHEBI:90164"/>
    </reaction>
    <physiologicalReaction direction="left-to-right" evidence="9">
        <dbReference type="Rhea" id="RHEA:48277"/>
    </physiologicalReaction>
</comment>
<dbReference type="InterPro" id="IPR015883">
    <property type="entry name" value="Glyco_hydro_20_cat"/>
</dbReference>
<dbReference type="EMBL" id="OU015566">
    <property type="protein sequence ID" value="CAG5103660.1"/>
    <property type="molecule type" value="Genomic_DNA"/>
</dbReference>
<evidence type="ECO:0000256" key="10">
    <source>
        <dbReference type="ARBA" id="ARBA00049464"/>
    </source>
</evidence>
<evidence type="ECO:0000256" key="3">
    <source>
        <dbReference type="ARBA" id="ARBA00022801"/>
    </source>
</evidence>
<reference evidence="14 15" key="1">
    <citation type="submission" date="2021-04" db="EMBL/GenBank/DDBJ databases">
        <authorList>
            <person name="Bliznina A."/>
        </authorList>
    </citation>
    <scope>NUCLEOTIDE SEQUENCE [LARGE SCALE GENOMIC DNA]</scope>
</reference>
<keyword evidence="3 11" id="KW-0378">Hydrolase</keyword>
<dbReference type="InterPro" id="IPR017853">
    <property type="entry name" value="GH"/>
</dbReference>
<protein>
    <recommendedName>
        <fullName evidence="11">Beta-hexosaminidase</fullName>
        <ecNumber evidence="11">3.2.1.52</ecNumber>
    </recommendedName>
</protein>
<keyword evidence="5 11" id="KW-0326">Glycosidase</keyword>
<comment type="catalytic activity">
    <reaction evidence="6">
        <text>beta-D-GalNAc-(1-&gt;4)-alpha-L-IdoA-(1-&gt;3)-beta-D-GalNAc-4-sulfate-(1-&gt;4)-alpha-L-IdoA-(1-&gt;3)-D-GalNAc-4-sulfate + H2O = alpha-L-IdoA-(1-&gt;3)-beta-D-GalNAc-4-sulfate-(1-&gt;4)-alpha-L-IdoA-(1-&gt;3)-D-GalNAc-4-sulfate + N-acetyl-D-galactosamine</text>
        <dbReference type="Rhea" id="RHEA:64372"/>
        <dbReference type="ChEBI" id="CHEBI:15377"/>
        <dbReference type="ChEBI" id="CHEBI:28037"/>
        <dbReference type="ChEBI" id="CHEBI:152565"/>
        <dbReference type="ChEBI" id="CHEBI:152566"/>
    </reaction>
    <physiologicalReaction direction="left-to-right" evidence="6">
        <dbReference type="Rhea" id="RHEA:64373"/>
    </physiologicalReaction>
</comment>
<comment type="catalytic activity">
    <reaction evidence="1 11">
        <text>Hydrolysis of terminal non-reducing N-acetyl-D-hexosamine residues in N-acetyl-beta-D-hexosaminides.</text>
        <dbReference type="EC" id="3.2.1.52"/>
    </reaction>
</comment>
<evidence type="ECO:0000256" key="5">
    <source>
        <dbReference type="ARBA" id="ARBA00023295"/>
    </source>
</evidence>
<dbReference type="SUPFAM" id="SSF55545">
    <property type="entry name" value="beta-N-acetylhexosaminidase-like domain"/>
    <property type="match status" value="1"/>
</dbReference>
<dbReference type="SUPFAM" id="SSF51445">
    <property type="entry name" value="(Trans)glycosidases"/>
    <property type="match status" value="1"/>
</dbReference>
<organism evidence="14 15">
    <name type="scientific">Oikopleura dioica</name>
    <name type="common">Tunicate</name>
    <dbReference type="NCBI Taxonomy" id="34765"/>
    <lineage>
        <taxon>Eukaryota</taxon>
        <taxon>Metazoa</taxon>
        <taxon>Chordata</taxon>
        <taxon>Tunicata</taxon>
        <taxon>Appendicularia</taxon>
        <taxon>Copelata</taxon>
        <taxon>Oikopleuridae</taxon>
        <taxon>Oikopleura</taxon>
    </lineage>
</organism>
<dbReference type="PIRSF" id="PIRSF001093">
    <property type="entry name" value="B-hxosamndse_ab_euk"/>
    <property type="match status" value="1"/>
</dbReference>
<sequence>MRLFSFLYGVALARDPAISPTYTGTIWPKPQFLDTRSDVYTIDTASIKFIPQITHDGPDCDVLHNATWRYTQYFNDLAARIQPHEESDPVRKRRSLNSNSHPTVNTVTLIMPGTCEKWPMSSIQEHYDLHLDGEGATIYSDTVWGILRGLQTLYQATTPIMTKNGAVEKYEINGMAVQDFPRFNHRGFLMDTARHFQPVSVIKEVLDGLEMNKFNVFHWHLVDDQSFSYDCKPLPDLAGKGAYFAPSRSHVYALETIKEIIEYARVRGIRVIPEFDTPGHIGAAAKGHPGLATVCYDADGKPTGLLGPADPTNESNYDFMRTVLQDFRNVFHDDYVHLGGDEVSFACWKSNKNISDWMYQHGISGDYAKLEEYWVKNVLNITKEVGFNYIVWEEVFDNGVEIDPSTVVEVWLPYHPLNTTRDVTKAGYRALISAPWYLDLISYGRDWVYYYNYEPLAFNGTKEEEDLVIGGETCLWSEFVDASNYVSRLFPRASAVAERLWSARDVTDVEDAKQRIHQMKCRMNLRGIHAEPADGPGACPIEFERADY</sequence>
<gene>
    <name evidence="14" type="ORF">OKIOD_LOCUS9640</name>
</gene>
<comment type="similarity">
    <text evidence="2 11">Belongs to the glycosyl hydrolase 20 family.</text>
</comment>
<dbReference type="PANTHER" id="PTHR22600:SF21">
    <property type="entry name" value="BETA-HEXOSAMINIDASE A"/>
    <property type="match status" value="1"/>
</dbReference>
<dbReference type="Gene3D" id="3.20.20.80">
    <property type="entry name" value="Glycosidases"/>
    <property type="match status" value="1"/>
</dbReference>
<comment type="catalytic activity">
    <reaction evidence="7">
        <text>a ganglioside GM2 (d18:1(4E)) + H2O = a ganglioside GM3 (d18:1(4E)) + N-acetyl-beta-D-galactosamine</text>
        <dbReference type="Rhea" id="RHEA:47940"/>
        <dbReference type="ChEBI" id="CHEBI:15377"/>
        <dbReference type="ChEBI" id="CHEBI:28497"/>
        <dbReference type="ChEBI" id="CHEBI:60065"/>
        <dbReference type="ChEBI" id="CHEBI:71502"/>
    </reaction>
    <physiologicalReaction direction="left-to-right" evidence="7">
        <dbReference type="Rhea" id="RHEA:47941"/>
    </physiologicalReaction>
</comment>
<keyword evidence="15" id="KW-1185">Reference proteome</keyword>
<evidence type="ECO:0000256" key="6">
    <source>
        <dbReference type="ARBA" id="ARBA00023505"/>
    </source>
</evidence>
<dbReference type="InterPro" id="IPR029018">
    <property type="entry name" value="Hex-like_dom2"/>
</dbReference>
<dbReference type="InterPro" id="IPR029019">
    <property type="entry name" value="HEX_eukaryotic_N"/>
</dbReference>
<evidence type="ECO:0000256" key="7">
    <source>
        <dbReference type="ARBA" id="ARBA00043767"/>
    </source>
</evidence>
<dbReference type="PANTHER" id="PTHR22600">
    <property type="entry name" value="BETA-HEXOSAMINIDASE"/>
    <property type="match status" value="1"/>
</dbReference>
<dbReference type="CDD" id="cd06562">
    <property type="entry name" value="GH20_HexA_HexB-like"/>
    <property type="match status" value="1"/>
</dbReference>
<evidence type="ECO:0000256" key="9">
    <source>
        <dbReference type="ARBA" id="ARBA00047301"/>
    </source>
</evidence>
<evidence type="ECO:0000313" key="14">
    <source>
        <dbReference type="EMBL" id="CAG5103660.1"/>
    </source>
</evidence>
<dbReference type="Pfam" id="PF14845">
    <property type="entry name" value="Glycohydro_20b2"/>
    <property type="match status" value="1"/>
</dbReference>
<evidence type="ECO:0000256" key="11">
    <source>
        <dbReference type="PIRNR" id="PIRNR001093"/>
    </source>
</evidence>
<evidence type="ECO:0000259" key="12">
    <source>
        <dbReference type="Pfam" id="PF00728"/>
    </source>
</evidence>
<dbReference type="Gene3D" id="3.30.379.10">
    <property type="entry name" value="Chitobiase/beta-hexosaminidase domain 2-like"/>
    <property type="match status" value="1"/>
</dbReference>
<keyword evidence="4" id="KW-0325">Glycoprotein</keyword>
<evidence type="ECO:0000256" key="8">
    <source>
        <dbReference type="ARBA" id="ARBA00043827"/>
    </source>
</evidence>
<accession>A0ABN7SSL3</accession>
<evidence type="ECO:0000259" key="13">
    <source>
        <dbReference type="Pfam" id="PF14845"/>
    </source>
</evidence>
<dbReference type="EC" id="3.2.1.52" evidence="11"/>
<comment type="catalytic activity">
    <reaction evidence="8">
        <text>a ganglioside GM2 + H2O = a ganglioside GM3 + N-acetyl-beta-D-galactosamine</text>
        <dbReference type="Rhea" id="RHEA:47968"/>
        <dbReference type="ChEBI" id="CHEBI:15377"/>
        <dbReference type="ChEBI" id="CHEBI:28497"/>
        <dbReference type="ChEBI" id="CHEBI:79210"/>
        <dbReference type="ChEBI" id="CHEBI:79218"/>
    </reaction>
    <physiologicalReaction direction="left-to-right" evidence="8">
        <dbReference type="Rhea" id="RHEA:47969"/>
    </physiologicalReaction>
</comment>
<dbReference type="PRINTS" id="PR00738">
    <property type="entry name" value="GLHYDRLASE20"/>
</dbReference>
<evidence type="ECO:0000256" key="4">
    <source>
        <dbReference type="ARBA" id="ARBA00023180"/>
    </source>
</evidence>
<name>A0ABN7SSL3_OIKDI</name>